<organism evidence="1 2">
    <name type="scientific">Brevundimonas diminuta</name>
    <name type="common">Pseudomonas diminuta</name>
    <dbReference type="NCBI Taxonomy" id="293"/>
    <lineage>
        <taxon>Bacteria</taxon>
        <taxon>Pseudomonadati</taxon>
        <taxon>Pseudomonadota</taxon>
        <taxon>Alphaproteobacteria</taxon>
        <taxon>Caulobacterales</taxon>
        <taxon>Caulobacteraceae</taxon>
        <taxon>Brevundimonas</taxon>
    </lineage>
</organism>
<dbReference type="Proteomes" id="UP000250358">
    <property type="component" value="Unassembled WGS sequence"/>
</dbReference>
<reference evidence="1 2" key="1">
    <citation type="submission" date="2018-06" db="EMBL/GenBank/DDBJ databases">
        <authorList>
            <consortium name="Pathogen Informatics"/>
            <person name="Doyle S."/>
        </authorList>
    </citation>
    <scope>NUCLEOTIDE SEQUENCE [LARGE SCALE GENOMIC DNA]</scope>
    <source>
        <strain evidence="1 2">NCTC11165</strain>
    </source>
</reference>
<name>A0A2X1ARQ2_BREDI</name>
<accession>A0A2X1ARQ2</accession>
<proteinExistence type="predicted"/>
<sequence length="41" mass="4345">MEKLALEKLTFGIARINSDPPSIFMASRFSADSAVTAIGTS</sequence>
<evidence type="ECO:0000313" key="2">
    <source>
        <dbReference type="Proteomes" id="UP000250358"/>
    </source>
</evidence>
<gene>
    <name evidence="1" type="ORF">NCTC11165_01173</name>
</gene>
<evidence type="ECO:0000313" key="1">
    <source>
        <dbReference type="EMBL" id="SPU43272.1"/>
    </source>
</evidence>
<dbReference type="AlphaFoldDB" id="A0A2X1ARQ2"/>
<dbReference type="EMBL" id="UAQM01000004">
    <property type="protein sequence ID" value="SPU43272.1"/>
    <property type="molecule type" value="Genomic_DNA"/>
</dbReference>
<protein>
    <submittedName>
        <fullName evidence="1">Uncharacterized protein</fullName>
    </submittedName>
</protein>